<dbReference type="EMBL" id="JBHSZI010000006">
    <property type="protein sequence ID" value="MFC7060148.1"/>
    <property type="molecule type" value="Genomic_DNA"/>
</dbReference>
<dbReference type="Pfam" id="PF13426">
    <property type="entry name" value="PAS_9"/>
    <property type="match status" value="2"/>
</dbReference>
<dbReference type="Proteomes" id="UP001596445">
    <property type="component" value="Unassembled WGS sequence"/>
</dbReference>
<feature type="domain" description="Histidine kinase" evidence="6">
    <location>
        <begin position="636"/>
        <end position="842"/>
    </location>
</feature>
<reference evidence="9 10" key="1">
    <citation type="journal article" date="2019" name="Int. J. Syst. Evol. Microbiol.">
        <title>The Global Catalogue of Microorganisms (GCM) 10K type strain sequencing project: providing services to taxonomists for standard genome sequencing and annotation.</title>
        <authorList>
            <consortium name="The Broad Institute Genomics Platform"/>
            <consortium name="The Broad Institute Genome Sequencing Center for Infectious Disease"/>
            <person name="Wu L."/>
            <person name="Ma J."/>
        </authorList>
    </citation>
    <scope>NUCLEOTIDE SEQUENCE [LARGE SCALE GENOMIC DNA]</scope>
    <source>
        <strain evidence="9 10">JCM 30072</strain>
    </source>
</reference>
<dbReference type="PANTHER" id="PTHR43304:SF1">
    <property type="entry name" value="PAC DOMAIN-CONTAINING PROTEIN"/>
    <property type="match status" value="1"/>
</dbReference>
<feature type="domain" description="PAS" evidence="7">
    <location>
        <begin position="128"/>
        <end position="177"/>
    </location>
</feature>
<feature type="domain" description="PAS" evidence="7">
    <location>
        <begin position="378"/>
        <end position="448"/>
    </location>
</feature>
<dbReference type="CDD" id="cd00075">
    <property type="entry name" value="HATPase"/>
    <property type="match status" value="1"/>
</dbReference>
<dbReference type="GO" id="GO:0004673">
    <property type="term" value="F:protein histidine kinase activity"/>
    <property type="evidence" value="ECO:0007669"/>
    <property type="project" value="UniProtKB-EC"/>
</dbReference>
<protein>
    <recommendedName>
        <fullName evidence="2">histidine kinase</fullName>
        <ecNumber evidence="2">2.7.13.3</ecNumber>
    </recommendedName>
</protein>
<dbReference type="EC" id="2.7.13.3" evidence="2"/>
<organism evidence="9 10">
    <name type="scientific">Halovenus salina</name>
    <dbReference type="NCBI Taxonomy" id="1510225"/>
    <lineage>
        <taxon>Archaea</taxon>
        <taxon>Methanobacteriati</taxon>
        <taxon>Methanobacteriota</taxon>
        <taxon>Stenosarchaea group</taxon>
        <taxon>Halobacteria</taxon>
        <taxon>Halobacteriales</taxon>
        <taxon>Haloarculaceae</taxon>
        <taxon>Halovenus</taxon>
    </lineage>
</organism>
<feature type="domain" description="PAC" evidence="8">
    <location>
        <begin position="330"/>
        <end position="381"/>
    </location>
</feature>
<keyword evidence="4" id="KW-0808">Transferase</keyword>
<evidence type="ECO:0000259" key="8">
    <source>
        <dbReference type="PROSITE" id="PS50113"/>
    </source>
</evidence>
<dbReference type="InterPro" id="IPR001610">
    <property type="entry name" value="PAC"/>
</dbReference>
<dbReference type="Pfam" id="PF08447">
    <property type="entry name" value="PAS_3"/>
    <property type="match status" value="2"/>
</dbReference>
<dbReference type="NCBIfam" id="TIGR00229">
    <property type="entry name" value="sensory_box"/>
    <property type="match status" value="5"/>
</dbReference>
<dbReference type="Gene3D" id="3.30.565.10">
    <property type="entry name" value="Histidine kinase-like ATPase, C-terminal domain"/>
    <property type="match status" value="1"/>
</dbReference>
<evidence type="ECO:0000256" key="2">
    <source>
        <dbReference type="ARBA" id="ARBA00012438"/>
    </source>
</evidence>
<evidence type="ECO:0000256" key="1">
    <source>
        <dbReference type="ARBA" id="ARBA00000085"/>
    </source>
</evidence>
<keyword evidence="3" id="KW-0597">Phosphoprotein</keyword>
<dbReference type="InterPro" id="IPR005467">
    <property type="entry name" value="His_kinase_dom"/>
</dbReference>
<dbReference type="InterPro" id="IPR013656">
    <property type="entry name" value="PAS_4"/>
</dbReference>
<dbReference type="InterPro" id="IPR004358">
    <property type="entry name" value="Sig_transdc_His_kin-like_C"/>
</dbReference>
<dbReference type="Pfam" id="PF02518">
    <property type="entry name" value="HATPase_c"/>
    <property type="match status" value="1"/>
</dbReference>
<dbReference type="InterPro" id="IPR003594">
    <property type="entry name" value="HATPase_dom"/>
</dbReference>
<evidence type="ECO:0000256" key="3">
    <source>
        <dbReference type="ARBA" id="ARBA00022553"/>
    </source>
</evidence>
<evidence type="ECO:0000313" key="9">
    <source>
        <dbReference type="EMBL" id="MFC7060148.1"/>
    </source>
</evidence>
<feature type="domain" description="PAC" evidence="8">
    <location>
        <begin position="452"/>
        <end position="503"/>
    </location>
</feature>
<dbReference type="CDD" id="cd00130">
    <property type="entry name" value="PAS"/>
    <property type="match status" value="5"/>
</dbReference>
<gene>
    <name evidence="9" type="ORF">ACFQQG_20500</name>
</gene>
<name>A0ABD5W3I7_9EURY</name>
<sequence>MADENNEEVDIFKLAYNSAAAGIAVADLQGTLCKVNPAFLEMWGYEDEDEVVDRSASEFHPDQKKANSVANEVLENGEWEGEILAERKDGTTFPVHVSASRVTDENEDPAYIMSSFVDISERVARERELKSRTRAIEAAPIGVALSDPHQKDNPLTYVNERFEEMTGYAAEEVTGRNCRFLQGEQTDEKPVSEMRDAVDAGESVTVELRNYRKNGEQFWNRVSIAPVQTENGLSHFVGFQQDITERKRYEQELERTTQFLTDTENVGQVGGWEVNLQHGTMQWSDELYRIHGLPLDAEPTPEEGIEFYHPDDRDTIREAFDRLTSEGEPYDLELRIVTAEGEVRWVHTRGEPRYEDDEIVAVHGTLQDITERKEREQELNRSQQIIKNSTDIATIIDPEGTITYVSPAVQDVLGYEPDELIGTDGFGYQPQETSAAVAEAIEHVLENPAETKTVQTQFRRADGSWAWIESTLRNRVNDDVIGGILISSRDITERKEREQKLQRDRVFLERSPAAITVLDEAGVIKYQSPTSERVFGHPAEELKDDLAFEYMHPEDRDSVVEKFTNLVDGSGGSRTAEYRLNDGDGNWRWIQSSATYYLDEPVIDGILVASVDISERKEVEQRLTRQRDNLEVLNKVLRHDIRNDLQLVLTYAETLDHSLETNKEYVDEILTSVRSAIDLTTRAKTVADVMLGAQTELDHFDLRNVLSQEITDTRDSYENALITTDGTIPSVKVPGDEMIGSVFRNLITNAIEHNDKDTPKVTVSAHEADGNVEVCVADNGPGISDERRTEIFEEGKKGLDSSGTGLGLYLVQTLVNRYGGEVRIGDSEPDGAEFVVQLPTIGSRRDD</sequence>
<evidence type="ECO:0000259" key="7">
    <source>
        <dbReference type="PROSITE" id="PS50112"/>
    </source>
</evidence>
<dbReference type="PANTHER" id="PTHR43304">
    <property type="entry name" value="PHYTOCHROME-LIKE PROTEIN CPH1"/>
    <property type="match status" value="1"/>
</dbReference>
<evidence type="ECO:0000313" key="10">
    <source>
        <dbReference type="Proteomes" id="UP001596445"/>
    </source>
</evidence>
<feature type="domain" description="PAC" evidence="8">
    <location>
        <begin position="79"/>
        <end position="131"/>
    </location>
</feature>
<dbReference type="SMART" id="SM00086">
    <property type="entry name" value="PAC"/>
    <property type="match status" value="5"/>
</dbReference>
<dbReference type="GeneID" id="76632103"/>
<accession>A0ABD5W3I7</accession>
<dbReference type="PROSITE" id="PS50112">
    <property type="entry name" value="PAS"/>
    <property type="match status" value="4"/>
</dbReference>
<dbReference type="InterPro" id="IPR000014">
    <property type="entry name" value="PAS"/>
</dbReference>
<dbReference type="Gene3D" id="3.30.450.20">
    <property type="entry name" value="PAS domain"/>
    <property type="match status" value="5"/>
</dbReference>
<dbReference type="Pfam" id="PF08448">
    <property type="entry name" value="PAS_4"/>
    <property type="match status" value="1"/>
</dbReference>
<dbReference type="SUPFAM" id="SSF55874">
    <property type="entry name" value="ATPase domain of HSP90 chaperone/DNA topoisomerase II/histidine kinase"/>
    <property type="match status" value="1"/>
</dbReference>
<dbReference type="PRINTS" id="PR00344">
    <property type="entry name" value="BCTRLSENSOR"/>
</dbReference>
<dbReference type="SUPFAM" id="SSF55785">
    <property type="entry name" value="PYP-like sensor domain (PAS domain)"/>
    <property type="match status" value="5"/>
</dbReference>
<evidence type="ECO:0000259" key="6">
    <source>
        <dbReference type="PROSITE" id="PS50109"/>
    </source>
</evidence>
<feature type="domain" description="PAC" evidence="8">
    <location>
        <begin position="574"/>
        <end position="625"/>
    </location>
</feature>
<keyword evidence="10" id="KW-1185">Reference proteome</keyword>
<dbReference type="InterPro" id="IPR052162">
    <property type="entry name" value="Sensor_kinase/Photoreceptor"/>
</dbReference>
<feature type="domain" description="PAC" evidence="8">
    <location>
        <begin position="204"/>
        <end position="255"/>
    </location>
</feature>
<dbReference type="InterPro" id="IPR013655">
    <property type="entry name" value="PAS_fold_3"/>
</dbReference>
<comment type="caution">
    <text evidence="9">The sequence shown here is derived from an EMBL/GenBank/DDBJ whole genome shotgun (WGS) entry which is preliminary data.</text>
</comment>
<dbReference type="SMART" id="SM00091">
    <property type="entry name" value="PAS"/>
    <property type="match status" value="5"/>
</dbReference>
<feature type="domain" description="PAS" evidence="7">
    <location>
        <begin position="8"/>
        <end position="62"/>
    </location>
</feature>
<dbReference type="Gene3D" id="2.10.70.100">
    <property type="match status" value="1"/>
</dbReference>
<dbReference type="InterPro" id="IPR035965">
    <property type="entry name" value="PAS-like_dom_sf"/>
</dbReference>
<dbReference type="InterPro" id="IPR036890">
    <property type="entry name" value="HATPase_C_sf"/>
</dbReference>
<dbReference type="PROSITE" id="PS50113">
    <property type="entry name" value="PAC"/>
    <property type="match status" value="5"/>
</dbReference>
<evidence type="ECO:0000256" key="4">
    <source>
        <dbReference type="ARBA" id="ARBA00022679"/>
    </source>
</evidence>
<keyword evidence="5" id="KW-0418">Kinase</keyword>
<dbReference type="PROSITE" id="PS50109">
    <property type="entry name" value="HIS_KIN"/>
    <property type="match status" value="1"/>
</dbReference>
<comment type="catalytic activity">
    <reaction evidence="1">
        <text>ATP + protein L-histidine = ADP + protein N-phospho-L-histidine.</text>
        <dbReference type="EC" id="2.7.13.3"/>
    </reaction>
</comment>
<dbReference type="InterPro" id="IPR000700">
    <property type="entry name" value="PAS-assoc_C"/>
</dbReference>
<dbReference type="RefSeq" id="WP_267164220.1">
    <property type="nucleotide sequence ID" value="NZ_CP112973.1"/>
</dbReference>
<proteinExistence type="predicted"/>
<dbReference type="AlphaFoldDB" id="A0ABD5W3I7"/>
<evidence type="ECO:0000256" key="5">
    <source>
        <dbReference type="ARBA" id="ARBA00022777"/>
    </source>
</evidence>
<feature type="domain" description="PAS" evidence="7">
    <location>
        <begin position="500"/>
        <end position="570"/>
    </location>
</feature>
<dbReference type="SMART" id="SM00387">
    <property type="entry name" value="HATPase_c"/>
    <property type="match status" value="1"/>
</dbReference>